<accession>A0A167ZV28</accession>
<evidence type="ECO:0000313" key="2">
    <source>
        <dbReference type="Proteomes" id="UP000076874"/>
    </source>
</evidence>
<organism evidence="1 2">
    <name type="scientific">Niveomyces insectorum RCEF 264</name>
    <dbReference type="NCBI Taxonomy" id="1081102"/>
    <lineage>
        <taxon>Eukaryota</taxon>
        <taxon>Fungi</taxon>
        <taxon>Dikarya</taxon>
        <taxon>Ascomycota</taxon>
        <taxon>Pezizomycotina</taxon>
        <taxon>Sordariomycetes</taxon>
        <taxon>Hypocreomycetidae</taxon>
        <taxon>Hypocreales</taxon>
        <taxon>Cordycipitaceae</taxon>
        <taxon>Niveomyces</taxon>
    </lineage>
</organism>
<dbReference type="Proteomes" id="UP000076874">
    <property type="component" value="Unassembled WGS sequence"/>
</dbReference>
<proteinExistence type="predicted"/>
<dbReference type="OrthoDB" id="4538483at2759"/>
<evidence type="ECO:0000313" key="1">
    <source>
        <dbReference type="EMBL" id="OAA67939.1"/>
    </source>
</evidence>
<dbReference type="AlphaFoldDB" id="A0A167ZV28"/>
<sequence length="230" mass="23242">MGPILSREKVTHLLDPSAAIDSLAPVVGLDALERHLHDLLQSDAGAPNNANADAAAGPPPLLLNAALLDDVSLQLTEAHVLLLAPRLLPLLVAVLRRPITTAVPPVSSSSSSSPSSSAAAAAAASAAAATAATTAVASLATKLLAPVTYAQALTLASAADLVDALGADAAPATNVLRALLRAATADDALLAAQLRSLPERTVPDEADDLRAWLREVLPASATRVANWAEE</sequence>
<reference evidence="1 2" key="1">
    <citation type="journal article" date="2016" name="Genome Biol. Evol.">
        <title>Divergent and convergent evolution of fungal pathogenicity.</title>
        <authorList>
            <person name="Shang Y."/>
            <person name="Xiao G."/>
            <person name="Zheng P."/>
            <person name="Cen K."/>
            <person name="Zhan S."/>
            <person name="Wang C."/>
        </authorList>
    </citation>
    <scope>NUCLEOTIDE SEQUENCE [LARGE SCALE GENOMIC DNA]</scope>
    <source>
        <strain evidence="1 2">RCEF 264</strain>
    </source>
</reference>
<comment type="caution">
    <text evidence="1">The sequence shown here is derived from an EMBL/GenBank/DDBJ whole genome shotgun (WGS) entry which is preliminary data.</text>
</comment>
<keyword evidence="2" id="KW-1185">Reference proteome</keyword>
<dbReference type="EMBL" id="AZHD01000001">
    <property type="protein sequence ID" value="OAA67939.1"/>
    <property type="molecule type" value="Genomic_DNA"/>
</dbReference>
<name>A0A167ZV28_9HYPO</name>
<protein>
    <submittedName>
        <fullName evidence="1">Uncharacterized protein</fullName>
    </submittedName>
</protein>
<gene>
    <name evidence="1" type="ORF">SPI_00134</name>
</gene>